<dbReference type="Proteomes" id="UP000663868">
    <property type="component" value="Unassembled WGS sequence"/>
</dbReference>
<keyword evidence="1 2" id="KW-0175">Coiled coil</keyword>
<dbReference type="Pfam" id="PF09727">
    <property type="entry name" value="CortBP2"/>
    <property type="match status" value="1"/>
</dbReference>
<dbReference type="InterPro" id="IPR019131">
    <property type="entry name" value="Cortactin-binding_p2_N"/>
</dbReference>
<feature type="non-terminal residue" evidence="4">
    <location>
        <position position="1"/>
    </location>
</feature>
<evidence type="ECO:0000256" key="1">
    <source>
        <dbReference type="ARBA" id="ARBA00023054"/>
    </source>
</evidence>
<name>A0A820PN84_9BILA</name>
<organism evidence="4 5">
    <name type="scientific">Adineta steineri</name>
    <dbReference type="NCBI Taxonomy" id="433720"/>
    <lineage>
        <taxon>Eukaryota</taxon>
        <taxon>Metazoa</taxon>
        <taxon>Spiralia</taxon>
        <taxon>Gnathifera</taxon>
        <taxon>Rotifera</taxon>
        <taxon>Eurotatoria</taxon>
        <taxon>Bdelloidea</taxon>
        <taxon>Adinetida</taxon>
        <taxon>Adinetidae</taxon>
        <taxon>Adineta</taxon>
    </lineage>
</organism>
<feature type="non-terminal residue" evidence="4">
    <location>
        <position position="117"/>
    </location>
</feature>
<dbReference type="EMBL" id="CAJOBB010025440">
    <property type="protein sequence ID" value="CAF4408525.1"/>
    <property type="molecule type" value="Genomic_DNA"/>
</dbReference>
<protein>
    <recommendedName>
        <fullName evidence="3">Cortactin-binding protein-2 N-terminal domain-containing protein</fullName>
    </recommendedName>
</protein>
<gene>
    <name evidence="4" type="ORF">KXQ929_LOCUS51445</name>
</gene>
<accession>A0A820PN84</accession>
<dbReference type="AlphaFoldDB" id="A0A820PN84"/>
<evidence type="ECO:0000313" key="4">
    <source>
        <dbReference type="EMBL" id="CAF4408525.1"/>
    </source>
</evidence>
<evidence type="ECO:0000256" key="2">
    <source>
        <dbReference type="SAM" id="Coils"/>
    </source>
</evidence>
<proteinExistence type="predicted"/>
<feature type="domain" description="Cortactin-binding protein-2 N-terminal" evidence="3">
    <location>
        <begin position="1"/>
        <end position="109"/>
    </location>
</feature>
<reference evidence="4" key="1">
    <citation type="submission" date="2021-02" db="EMBL/GenBank/DDBJ databases">
        <authorList>
            <person name="Nowell W R."/>
        </authorList>
    </citation>
    <scope>NUCLEOTIDE SEQUENCE</scope>
</reference>
<evidence type="ECO:0000259" key="3">
    <source>
        <dbReference type="Pfam" id="PF09727"/>
    </source>
</evidence>
<feature type="coiled-coil region" evidence="2">
    <location>
        <begin position="45"/>
        <end position="117"/>
    </location>
</feature>
<sequence length="117" mass="13892">SEKVKTLLSNARFGRLSCQSDPYSTLLRDSEHVKEDVLNEQIPMKNAYETQLVQLEELIIQQRKQVQTLKIALDNTEKRFILLAEELEKERKEKDRLQTYQSQLLLAQEEKFQLRNE</sequence>
<evidence type="ECO:0000313" key="5">
    <source>
        <dbReference type="Proteomes" id="UP000663868"/>
    </source>
</evidence>
<comment type="caution">
    <text evidence="4">The sequence shown here is derived from an EMBL/GenBank/DDBJ whole genome shotgun (WGS) entry which is preliminary data.</text>
</comment>